<proteinExistence type="predicted"/>
<dbReference type="Proteomes" id="UP001589608">
    <property type="component" value="Unassembled WGS sequence"/>
</dbReference>
<gene>
    <name evidence="1" type="ORF">ACFFTR_07000</name>
</gene>
<reference evidence="1 2" key="1">
    <citation type="submission" date="2024-09" db="EMBL/GenBank/DDBJ databases">
        <authorList>
            <person name="Sun Q."/>
            <person name="Mori K."/>
        </authorList>
    </citation>
    <scope>NUCLEOTIDE SEQUENCE [LARGE SCALE GENOMIC DNA]</scope>
    <source>
        <strain evidence="1 2">JCM 3307</strain>
    </source>
</reference>
<dbReference type="Pfam" id="PF11746">
    <property type="entry name" value="DUF3303"/>
    <property type="match status" value="1"/>
</dbReference>
<sequence>MVIETFRGGQPRPVYDRARAQGRLLPEGLRYVDSWVAADFARCYQLMECDELTLLMRWIAEWTDLVDFEVVPVVPSAQASPLMS</sequence>
<organism evidence="1 2">
    <name type="scientific">Dactylosporangium vinaceum</name>
    <dbReference type="NCBI Taxonomy" id="53362"/>
    <lineage>
        <taxon>Bacteria</taxon>
        <taxon>Bacillati</taxon>
        <taxon>Actinomycetota</taxon>
        <taxon>Actinomycetes</taxon>
        <taxon>Micromonosporales</taxon>
        <taxon>Micromonosporaceae</taxon>
        <taxon>Dactylosporangium</taxon>
    </lineage>
</organism>
<keyword evidence="2" id="KW-1185">Reference proteome</keyword>
<name>A0ABV5M1Z1_9ACTN</name>
<dbReference type="InterPro" id="IPR021734">
    <property type="entry name" value="DUF3303"/>
</dbReference>
<dbReference type="EMBL" id="JBHMCA010000018">
    <property type="protein sequence ID" value="MFB9442830.1"/>
    <property type="molecule type" value="Genomic_DNA"/>
</dbReference>
<accession>A0ABV5M1Z1</accession>
<protein>
    <submittedName>
        <fullName evidence="1">DUF3303 domain-containing protein</fullName>
    </submittedName>
</protein>
<evidence type="ECO:0000313" key="2">
    <source>
        <dbReference type="Proteomes" id="UP001589608"/>
    </source>
</evidence>
<dbReference type="RefSeq" id="WP_246656536.1">
    <property type="nucleotide sequence ID" value="NZ_CP061913.1"/>
</dbReference>
<evidence type="ECO:0000313" key="1">
    <source>
        <dbReference type="EMBL" id="MFB9442830.1"/>
    </source>
</evidence>
<comment type="caution">
    <text evidence="1">The sequence shown here is derived from an EMBL/GenBank/DDBJ whole genome shotgun (WGS) entry which is preliminary data.</text>
</comment>